<evidence type="ECO:0000313" key="2">
    <source>
        <dbReference type="EMBL" id="AFM27541.1"/>
    </source>
</evidence>
<dbReference type="HOGENOM" id="CLU_1746714_0_0_7"/>
<dbReference type="EMBL" id="CP003360">
    <property type="protein sequence ID" value="AFM27541.1"/>
    <property type="molecule type" value="Genomic_DNA"/>
</dbReference>
<dbReference type="OrthoDB" id="9805634at2"/>
<feature type="chain" id="PRO_5003687719" evidence="1">
    <location>
        <begin position="24"/>
        <end position="149"/>
    </location>
</feature>
<protein>
    <submittedName>
        <fullName evidence="2">Uncharacterized protein</fullName>
    </submittedName>
</protein>
<keyword evidence="1" id="KW-0732">Signal</keyword>
<dbReference type="Proteomes" id="UP000006055">
    <property type="component" value="Chromosome"/>
</dbReference>
<keyword evidence="3" id="KW-1185">Reference proteome</keyword>
<name>I4CDA0_DESTA</name>
<sequence length="149" mass="16410">MRKSMLALILVGVFAISPLAAFADIGAEYAPRGSGNVVVVIQNGDAEIIYFGLLYAARAIKGKWMDNVKVVLWGPAEKTIAGLPPDSEQIKLIKEIQSFGGKDGKIWCCKACSDRYGITNKMLELGCEVFHTGEATSYLLKMGYRMWNW</sequence>
<proteinExistence type="predicted"/>
<dbReference type="KEGG" id="dti:Desti_4927"/>
<dbReference type="Pfam" id="PF02635">
    <property type="entry name" value="DsrE"/>
    <property type="match status" value="1"/>
</dbReference>
<evidence type="ECO:0000256" key="1">
    <source>
        <dbReference type="SAM" id="SignalP"/>
    </source>
</evidence>
<organism evidence="2 3">
    <name type="scientific">Desulfomonile tiedjei (strain ATCC 49306 / DSM 6799 / DCB-1)</name>
    <dbReference type="NCBI Taxonomy" id="706587"/>
    <lineage>
        <taxon>Bacteria</taxon>
        <taxon>Pseudomonadati</taxon>
        <taxon>Thermodesulfobacteriota</taxon>
        <taxon>Desulfomonilia</taxon>
        <taxon>Desulfomonilales</taxon>
        <taxon>Desulfomonilaceae</taxon>
        <taxon>Desulfomonile</taxon>
    </lineage>
</organism>
<dbReference type="AlphaFoldDB" id="I4CDA0"/>
<dbReference type="eggNOG" id="COG3370">
    <property type="taxonomic scope" value="Bacteria"/>
</dbReference>
<reference evidence="3" key="1">
    <citation type="submission" date="2012-06" db="EMBL/GenBank/DDBJ databases">
        <title>Complete sequence of chromosome of Desulfomonile tiedjei DSM 6799.</title>
        <authorList>
            <person name="Lucas S."/>
            <person name="Copeland A."/>
            <person name="Lapidus A."/>
            <person name="Glavina del Rio T."/>
            <person name="Dalin E."/>
            <person name="Tice H."/>
            <person name="Bruce D."/>
            <person name="Goodwin L."/>
            <person name="Pitluck S."/>
            <person name="Peters L."/>
            <person name="Ovchinnikova G."/>
            <person name="Zeytun A."/>
            <person name="Lu M."/>
            <person name="Kyrpides N."/>
            <person name="Mavromatis K."/>
            <person name="Ivanova N."/>
            <person name="Brettin T."/>
            <person name="Detter J.C."/>
            <person name="Han C."/>
            <person name="Larimer F."/>
            <person name="Land M."/>
            <person name="Hauser L."/>
            <person name="Markowitz V."/>
            <person name="Cheng J.-F."/>
            <person name="Hugenholtz P."/>
            <person name="Woyke T."/>
            <person name="Wu D."/>
            <person name="Spring S."/>
            <person name="Schroeder M."/>
            <person name="Brambilla E."/>
            <person name="Klenk H.-P."/>
            <person name="Eisen J.A."/>
        </authorList>
    </citation>
    <scope>NUCLEOTIDE SEQUENCE [LARGE SCALE GENOMIC DNA]</scope>
    <source>
        <strain evidence="3">ATCC 49306 / DSM 6799 / DCB-1</strain>
    </source>
</reference>
<accession>I4CDA0</accession>
<dbReference type="InterPro" id="IPR027396">
    <property type="entry name" value="DsrEFH-like"/>
</dbReference>
<dbReference type="InterPro" id="IPR003787">
    <property type="entry name" value="Sulphur_relay_DsrE/F-like"/>
</dbReference>
<dbReference type="RefSeq" id="WP_014812647.1">
    <property type="nucleotide sequence ID" value="NC_018025.1"/>
</dbReference>
<feature type="signal peptide" evidence="1">
    <location>
        <begin position="1"/>
        <end position="23"/>
    </location>
</feature>
<gene>
    <name evidence="2" type="ordered locus">Desti_4927</name>
</gene>
<evidence type="ECO:0000313" key="3">
    <source>
        <dbReference type="Proteomes" id="UP000006055"/>
    </source>
</evidence>
<dbReference type="Gene3D" id="3.40.1260.10">
    <property type="entry name" value="DsrEFH-like"/>
    <property type="match status" value="1"/>
</dbReference>
<dbReference type="SUPFAM" id="SSF75169">
    <property type="entry name" value="DsrEFH-like"/>
    <property type="match status" value="1"/>
</dbReference>
<dbReference type="STRING" id="706587.Desti_4927"/>